<dbReference type="SUPFAM" id="SSF55486">
    <property type="entry name" value="Metalloproteases ('zincins'), catalytic domain"/>
    <property type="match status" value="1"/>
</dbReference>
<name>D6TXE2_KTERA</name>
<evidence type="ECO:0000256" key="1">
    <source>
        <dbReference type="SAM" id="MobiDB-lite"/>
    </source>
</evidence>
<gene>
    <name evidence="3" type="ORF">Krac_5990</name>
</gene>
<evidence type="ECO:0000313" key="4">
    <source>
        <dbReference type="Proteomes" id="UP000004508"/>
    </source>
</evidence>
<dbReference type="RefSeq" id="WP_007916693.1">
    <property type="nucleotide sequence ID" value="NZ_ADVG01000003.1"/>
</dbReference>
<dbReference type="EMBL" id="ADVG01000003">
    <property type="protein sequence ID" value="EFH84875.1"/>
    <property type="molecule type" value="Genomic_DNA"/>
</dbReference>
<evidence type="ECO:0008006" key="5">
    <source>
        <dbReference type="Google" id="ProtNLM"/>
    </source>
</evidence>
<organism evidence="3 4">
    <name type="scientific">Ktedonobacter racemifer DSM 44963</name>
    <dbReference type="NCBI Taxonomy" id="485913"/>
    <lineage>
        <taxon>Bacteria</taxon>
        <taxon>Bacillati</taxon>
        <taxon>Chloroflexota</taxon>
        <taxon>Ktedonobacteria</taxon>
        <taxon>Ktedonobacterales</taxon>
        <taxon>Ktedonobacteraceae</taxon>
        <taxon>Ktedonobacter</taxon>
    </lineage>
</organism>
<evidence type="ECO:0000256" key="2">
    <source>
        <dbReference type="SAM" id="Phobius"/>
    </source>
</evidence>
<feature type="region of interest" description="Disordered" evidence="1">
    <location>
        <begin position="1"/>
        <end position="32"/>
    </location>
</feature>
<dbReference type="Proteomes" id="UP000004508">
    <property type="component" value="Unassembled WGS sequence"/>
</dbReference>
<feature type="transmembrane region" description="Helical" evidence="2">
    <location>
        <begin position="42"/>
        <end position="65"/>
    </location>
</feature>
<dbReference type="Pfam" id="PF06262">
    <property type="entry name" value="Zincin_1"/>
    <property type="match status" value="1"/>
</dbReference>
<keyword evidence="2" id="KW-0812">Transmembrane</keyword>
<dbReference type="OrthoDB" id="9806895at2"/>
<dbReference type="InterPro" id="IPR010428">
    <property type="entry name" value="Zincin_1"/>
</dbReference>
<keyword evidence="2" id="KW-0472">Membrane</keyword>
<proteinExistence type="predicted"/>
<accession>D6TXE2</accession>
<keyword evidence="2" id="KW-1133">Transmembrane helix</keyword>
<dbReference type="InParanoid" id="D6TXE2"/>
<sequence length="249" mass="28169">MTTTKSAHSSDNADDLDAPDKNAAGSDKTNQQTHTHKNMWRWVVIIVKLLVFLFFGFCSFFVLYIPLSRAVDNPSALLITSGLVLLLIVGMGYLLKVRSTATHTAKNRQSANVYEKAQTKKPGNRITMVKPDVFDRLVQEAVNSIPDEFQKYMDNLAIMIEDEPDAETLERVGTGDGRLLLGLYQGVPLSCYGSHYSLIPERITIYQHAIEDYCHGDLDRIRAQVRKTILHEVAHHFGIEHEEMPIWIQ</sequence>
<dbReference type="eggNOG" id="COG3824">
    <property type="taxonomic scope" value="Bacteria"/>
</dbReference>
<dbReference type="AlphaFoldDB" id="D6TXE2"/>
<reference evidence="3 4" key="1">
    <citation type="journal article" date="2011" name="Stand. Genomic Sci.">
        <title>Non-contiguous finished genome sequence and contextual data of the filamentous soil bacterium Ktedonobacter racemifer type strain (SOSP1-21).</title>
        <authorList>
            <person name="Chang Y.J."/>
            <person name="Land M."/>
            <person name="Hauser L."/>
            <person name="Chertkov O."/>
            <person name="Del Rio T.G."/>
            <person name="Nolan M."/>
            <person name="Copeland A."/>
            <person name="Tice H."/>
            <person name="Cheng J.F."/>
            <person name="Lucas S."/>
            <person name="Han C."/>
            <person name="Goodwin L."/>
            <person name="Pitluck S."/>
            <person name="Ivanova N."/>
            <person name="Ovchinikova G."/>
            <person name="Pati A."/>
            <person name="Chen A."/>
            <person name="Palaniappan K."/>
            <person name="Mavromatis K."/>
            <person name="Liolios K."/>
            <person name="Brettin T."/>
            <person name="Fiebig A."/>
            <person name="Rohde M."/>
            <person name="Abt B."/>
            <person name="Goker M."/>
            <person name="Detter J.C."/>
            <person name="Woyke T."/>
            <person name="Bristow J."/>
            <person name="Eisen J.A."/>
            <person name="Markowitz V."/>
            <person name="Hugenholtz P."/>
            <person name="Kyrpides N.C."/>
            <person name="Klenk H.P."/>
            <person name="Lapidus A."/>
        </authorList>
    </citation>
    <scope>NUCLEOTIDE SEQUENCE [LARGE SCALE GENOMIC DNA]</scope>
    <source>
        <strain evidence="4">DSM 44963</strain>
    </source>
</reference>
<comment type="caution">
    <text evidence="3">The sequence shown here is derived from an EMBL/GenBank/DDBJ whole genome shotgun (WGS) entry which is preliminary data.</text>
</comment>
<dbReference type="CDD" id="cd12952">
    <property type="entry name" value="MMP_ACEL2062"/>
    <property type="match status" value="1"/>
</dbReference>
<feature type="transmembrane region" description="Helical" evidence="2">
    <location>
        <begin position="77"/>
        <end position="95"/>
    </location>
</feature>
<keyword evidence="4" id="KW-1185">Reference proteome</keyword>
<dbReference type="Gene3D" id="3.30.2010.20">
    <property type="match status" value="1"/>
</dbReference>
<feature type="compositionally biased region" description="Polar residues" evidence="1">
    <location>
        <begin position="1"/>
        <end position="10"/>
    </location>
</feature>
<protein>
    <recommendedName>
        <fullName evidence="5">Metallopeptidase family protein</fullName>
    </recommendedName>
</protein>
<dbReference type="InterPro" id="IPR038555">
    <property type="entry name" value="Zincin_1_sf"/>
</dbReference>
<evidence type="ECO:0000313" key="3">
    <source>
        <dbReference type="EMBL" id="EFH84875.1"/>
    </source>
</evidence>